<dbReference type="Gene3D" id="3.40.50.300">
    <property type="entry name" value="P-loop containing nucleotide triphosphate hydrolases"/>
    <property type="match status" value="2"/>
</dbReference>
<dbReference type="InterPro" id="IPR027417">
    <property type="entry name" value="P-loop_NTPase"/>
</dbReference>
<keyword evidence="7" id="KW-1185">Reference proteome</keyword>
<dbReference type="CDD" id="cd01428">
    <property type="entry name" value="ADK"/>
    <property type="match status" value="1"/>
</dbReference>
<organism evidence="6 7">
    <name type="scientific">Schistosoma mekongi</name>
    <name type="common">Parasitic worm</name>
    <dbReference type="NCBI Taxonomy" id="38744"/>
    <lineage>
        <taxon>Eukaryota</taxon>
        <taxon>Metazoa</taxon>
        <taxon>Spiralia</taxon>
        <taxon>Lophotrochozoa</taxon>
        <taxon>Platyhelminthes</taxon>
        <taxon>Trematoda</taxon>
        <taxon>Digenea</taxon>
        <taxon>Strigeidida</taxon>
        <taxon>Schistosomatoidea</taxon>
        <taxon>Schistosomatidae</taxon>
        <taxon>Schistosoma</taxon>
    </lineage>
</organism>
<dbReference type="Gene3D" id="1.20.890.10">
    <property type="entry name" value="cAMP-dependent protein kinase regulatory subunit, dimerization-anchoring domain"/>
    <property type="match status" value="1"/>
</dbReference>
<dbReference type="SUPFAM" id="SSF52540">
    <property type="entry name" value="P-loop containing nucleoside triphosphate hydrolases"/>
    <property type="match status" value="2"/>
</dbReference>
<evidence type="ECO:0000256" key="5">
    <source>
        <dbReference type="RuleBase" id="RU003330"/>
    </source>
</evidence>
<proteinExistence type="inferred from homology"/>
<evidence type="ECO:0000256" key="2">
    <source>
        <dbReference type="ARBA" id="ARBA00022679"/>
    </source>
</evidence>
<protein>
    <recommendedName>
        <fullName evidence="8">Adenylate kinase</fullName>
    </recommendedName>
</protein>
<evidence type="ECO:0000256" key="1">
    <source>
        <dbReference type="ARBA" id="ARBA00007220"/>
    </source>
</evidence>
<reference evidence="6" key="2">
    <citation type="journal article" date="2023" name="Infect Dis Poverty">
        <title>Chromosome-scale genome of the human blood fluke Schistosoma mekongi and its implications for public health.</title>
        <authorList>
            <person name="Zhou M."/>
            <person name="Xu L."/>
            <person name="Xu D."/>
            <person name="Chen W."/>
            <person name="Khan J."/>
            <person name="Hu Y."/>
            <person name="Huang H."/>
            <person name="Wei H."/>
            <person name="Zhang Y."/>
            <person name="Chusongsang P."/>
            <person name="Tanasarnprasert K."/>
            <person name="Hu X."/>
            <person name="Limpanont Y."/>
            <person name="Lv Z."/>
        </authorList>
    </citation>
    <scope>NUCLEOTIDE SEQUENCE</scope>
    <source>
        <strain evidence="6">LV_2022a</strain>
    </source>
</reference>
<reference evidence="6" key="1">
    <citation type="submission" date="2022-04" db="EMBL/GenBank/DDBJ databases">
        <authorList>
            <person name="Xu L."/>
            <person name="Lv Z."/>
        </authorList>
    </citation>
    <scope>NUCLEOTIDE SEQUENCE</scope>
    <source>
        <strain evidence="6">LV_2022a</strain>
    </source>
</reference>
<keyword evidence="2 5" id="KW-0808">Transferase</keyword>
<evidence type="ECO:0000256" key="3">
    <source>
        <dbReference type="ARBA" id="ARBA00022741"/>
    </source>
</evidence>
<evidence type="ECO:0008006" key="8">
    <source>
        <dbReference type="Google" id="ProtNLM"/>
    </source>
</evidence>
<evidence type="ECO:0000313" key="7">
    <source>
        <dbReference type="Proteomes" id="UP001292079"/>
    </source>
</evidence>
<dbReference type="SUPFAM" id="SSF47391">
    <property type="entry name" value="Dimerization-anchoring domain of cAMP-dependent PK regulatory subunit"/>
    <property type="match status" value="1"/>
</dbReference>
<keyword evidence="3" id="KW-0547">Nucleotide-binding</keyword>
<comment type="similarity">
    <text evidence="1 5">Belongs to the adenylate kinase family.</text>
</comment>
<evidence type="ECO:0000313" key="6">
    <source>
        <dbReference type="EMBL" id="KAK4472506.1"/>
    </source>
</evidence>
<dbReference type="GO" id="GO:0004017">
    <property type="term" value="F:AMP kinase activity"/>
    <property type="evidence" value="ECO:0007669"/>
    <property type="project" value="InterPro"/>
</dbReference>
<dbReference type="AlphaFoldDB" id="A0AAE1ZDW4"/>
<dbReference type="Proteomes" id="UP001292079">
    <property type="component" value="Unassembled WGS sequence"/>
</dbReference>
<dbReference type="Pfam" id="PF00406">
    <property type="entry name" value="ADK"/>
    <property type="match status" value="1"/>
</dbReference>
<evidence type="ECO:0000256" key="4">
    <source>
        <dbReference type="ARBA" id="ARBA00022777"/>
    </source>
</evidence>
<gene>
    <name evidence="6" type="ORF">MN116_003752</name>
</gene>
<dbReference type="PANTHER" id="PTHR23359">
    <property type="entry name" value="NUCLEOTIDE KINASE"/>
    <property type="match status" value="1"/>
</dbReference>
<keyword evidence="4 5" id="KW-0418">Kinase</keyword>
<dbReference type="EMBL" id="JALJAT010000002">
    <property type="protein sequence ID" value="KAK4472506.1"/>
    <property type="molecule type" value="Genomic_DNA"/>
</dbReference>
<comment type="caution">
    <text evidence="6">The sequence shown here is derived from an EMBL/GenBank/DDBJ whole genome shotgun (WGS) entry which is preliminary data.</text>
</comment>
<dbReference type="InterPro" id="IPR036193">
    <property type="entry name" value="ADK_active_lid_dom_sf"/>
</dbReference>
<dbReference type="GO" id="GO:0005524">
    <property type="term" value="F:ATP binding"/>
    <property type="evidence" value="ECO:0007669"/>
    <property type="project" value="InterPro"/>
</dbReference>
<dbReference type="PRINTS" id="PR00094">
    <property type="entry name" value="ADENYLTKNASE"/>
</dbReference>
<dbReference type="InterPro" id="IPR000850">
    <property type="entry name" value="Adenylat/UMP-CMP_kin"/>
</dbReference>
<accession>A0AAE1ZDW4</accession>
<sequence>MVVIVLETPATFKMNSEVSVSKPLRIIPEYMQYAEKHSIYKLMERLLKLLIIDRPEDPISYLIKYLEKDVGDVPSIFIFGPKSSGKHLLGSMLRERLQCVMISDNDAYSLCSKGKNASLQELTTALTRRLKEPDCESKGYIVVGFPRYEDEAKALIREGIFPEYAVFLDSPLITLIERASGERVDPETGDLYNLIYNPPADTSVERRLIKMPENGEETIRKLYSEYSREVVLLKKIYRSVAYEFNADQPISDLYSSVLARVNQRHRSAELITPKIILLGYPGAGKHTQANLLAKRYGLIPVKCGHLVLREIVNQSSIGKVMKTYVYKNIPVPDAIIAEAVRKRLNETDCTTYGWILYGYPRTRQQAELLSSHKLEPTRVILLDIHQSCASERLSGRRIDPVSGTRFHISCESAEDASLSQRGLKDPNDEEGVIGPKLSRFIAHRDDIIDYYDSRVIRVHADRDIHTVFEEIESAIVNPLPRLNLVK</sequence>
<dbReference type="SUPFAM" id="SSF57774">
    <property type="entry name" value="Microbial and mitochondrial ADK, insert 'zinc finger' domain"/>
    <property type="match status" value="1"/>
</dbReference>
<dbReference type="CDD" id="cd22979">
    <property type="entry name" value="DD_AK8"/>
    <property type="match status" value="1"/>
</dbReference>
<name>A0AAE1ZDW4_SCHME</name>